<keyword evidence="8" id="KW-1185">Reference proteome</keyword>
<feature type="domain" description="MADS-box" evidence="6">
    <location>
        <begin position="8"/>
        <end position="62"/>
    </location>
</feature>
<evidence type="ECO:0000256" key="4">
    <source>
        <dbReference type="ARBA" id="ARBA00023163"/>
    </source>
</evidence>
<comment type="subcellular location">
    <subcellularLocation>
        <location evidence="1">Nucleus</location>
    </subcellularLocation>
</comment>
<keyword evidence="2" id="KW-0805">Transcription regulation</keyword>
<dbReference type="SMART" id="SM00432">
    <property type="entry name" value="MADS"/>
    <property type="match status" value="1"/>
</dbReference>
<dbReference type="GO" id="GO:0003677">
    <property type="term" value="F:DNA binding"/>
    <property type="evidence" value="ECO:0007669"/>
    <property type="project" value="UniProtKB-KW"/>
</dbReference>
<organism evidence="7 8">
    <name type="scientific">Lupinus albus</name>
    <name type="common">White lupine</name>
    <name type="synonym">Lupinus termis</name>
    <dbReference type="NCBI Taxonomy" id="3870"/>
    <lineage>
        <taxon>Eukaryota</taxon>
        <taxon>Viridiplantae</taxon>
        <taxon>Streptophyta</taxon>
        <taxon>Embryophyta</taxon>
        <taxon>Tracheophyta</taxon>
        <taxon>Spermatophyta</taxon>
        <taxon>Magnoliopsida</taxon>
        <taxon>eudicotyledons</taxon>
        <taxon>Gunneridae</taxon>
        <taxon>Pentapetalae</taxon>
        <taxon>rosids</taxon>
        <taxon>fabids</taxon>
        <taxon>Fabales</taxon>
        <taxon>Fabaceae</taxon>
        <taxon>Papilionoideae</taxon>
        <taxon>50 kb inversion clade</taxon>
        <taxon>genistoids sensu lato</taxon>
        <taxon>core genistoids</taxon>
        <taxon>Genisteae</taxon>
        <taxon>Lupinus</taxon>
    </lineage>
</organism>
<dbReference type="Gene3D" id="3.40.1810.10">
    <property type="entry name" value="Transcription factor, MADS-box"/>
    <property type="match status" value="1"/>
</dbReference>
<keyword evidence="5" id="KW-0539">Nucleus</keyword>
<keyword evidence="4" id="KW-0804">Transcription</keyword>
<comment type="caution">
    <text evidence="7">The sequence shown here is derived from an EMBL/GenBank/DDBJ whole genome shotgun (WGS) entry which is preliminary data.</text>
</comment>
<dbReference type="GO" id="GO:0005634">
    <property type="term" value="C:nucleus"/>
    <property type="evidence" value="ECO:0007669"/>
    <property type="project" value="UniProtKB-SubCell"/>
</dbReference>
<evidence type="ECO:0000256" key="5">
    <source>
        <dbReference type="ARBA" id="ARBA00023242"/>
    </source>
</evidence>
<dbReference type="Proteomes" id="UP000447434">
    <property type="component" value="Chromosome 18"/>
</dbReference>
<dbReference type="InterPro" id="IPR036879">
    <property type="entry name" value="TF_MADSbox_sf"/>
</dbReference>
<dbReference type="GO" id="GO:0046983">
    <property type="term" value="F:protein dimerization activity"/>
    <property type="evidence" value="ECO:0007669"/>
    <property type="project" value="InterPro"/>
</dbReference>
<evidence type="ECO:0000313" key="8">
    <source>
        <dbReference type="Proteomes" id="UP000447434"/>
    </source>
</evidence>
<dbReference type="PROSITE" id="PS50066">
    <property type="entry name" value="MADS_BOX_2"/>
    <property type="match status" value="1"/>
</dbReference>
<dbReference type="AlphaFoldDB" id="A0A6A4P6Z7"/>
<accession>A0A6A4P6Z7</accession>
<evidence type="ECO:0000259" key="6">
    <source>
        <dbReference type="PROSITE" id="PS50066"/>
    </source>
</evidence>
<gene>
    <name evidence="7" type="ORF">Lalb_Chr18g0054421</name>
</gene>
<evidence type="ECO:0000256" key="2">
    <source>
        <dbReference type="ARBA" id="ARBA00023015"/>
    </source>
</evidence>
<proteinExistence type="predicted"/>
<dbReference type="EMBL" id="WOCE01000018">
    <property type="protein sequence ID" value="KAE9594497.1"/>
    <property type="molecule type" value="Genomic_DNA"/>
</dbReference>
<dbReference type="InterPro" id="IPR002100">
    <property type="entry name" value="TF_MADSbox"/>
</dbReference>
<evidence type="ECO:0000256" key="3">
    <source>
        <dbReference type="ARBA" id="ARBA00023125"/>
    </source>
</evidence>
<reference evidence="8" key="1">
    <citation type="journal article" date="2020" name="Nat. Commun.">
        <title>Genome sequence of the cluster root forming white lupin.</title>
        <authorList>
            <person name="Hufnagel B."/>
            <person name="Marques A."/>
            <person name="Soriano A."/>
            <person name="Marques L."/>
            <person name="Divol F."/>
            <person name="Doumas P."/>
            <person name="Sallet E."/>
            <person name="Mancinotti D."/>
            <person name="Carrere S."/>
            <person name="Marande W."/>
            <person name="Arribat S."/>
            <person name="Keller J."/>
            <person name="Huneau C."/>
            <person name="Blein T."/>
            <person name="Aime D."/>
            <person name="Laguerre M."/>
            <person name="Taylor J."/>
            <person name="Schubert V."/>
            <person name="Nelson M."/>
            <person name="Geu-Flores F."/>
            <person name="Crespi M."/>
            <person name="Gallardo-Guerrero K."/>
            <person name="Delaux P.-M."/>
            <person name="Salse J."/>
            <person name="Berges H."/>
            <person name="Guyot R."/>
            <person name="Gouzy J."/>
            <person name="Peret B."/>
        </authorList>
    </citation>
    <scope>NUCLEOTIDE SEQUENCE [LARGE SCALE GENOMIC DNA]</scope>
    <source>
        <strain evidence="8">cv. Amiga</strain>
    </source>
</reference>
<evidence type="ECO:0000313" key="7">
    <source>
        <dbReference type="EMBL" id="KAE9594497.1"/>
    </source>
</evidence>
<sequence>MTRKKLNQLTYIVSDAKRKATYKKRKASLIKKIDQISTLCGIEACAIIYGPISFSHKFGHPIRS</sequence>
<dbReference type="OrthoDB" id="1695579at2759"/>
<evidence type="ECO:0000256" key="1">
    <source>
        <dbReference type="ARBA" id="ARBA00004123"/>
    </source>
</evidence>
<dbReference type="PRINTS" id="PR00404">
    <property type="entry name" value="MADSDOMAIN"/>
</dbReference>
<protein>
    <submittedName>
        <fullName evidence="7">Putative transcription factor MADS-type1 family</fullName>
    </submittedName>
</protein>
<name>A0A6A4P6Z7_LUPAL</name>
<dbReference type="Pfam" id="PF00319">
    <property type="entry name" value="SRF-TF"/>
    <property type="match status" value="1"/>
</dbReference>
<keyword evidence="3" id="KW-0238">DNA-binding</keyword>
<dbReference type="SUPFAM" id="SSF55455">
    <property type="entry name" value="SRF-like"/>
    <property type="match status" value="1"/>
</dbReference>